<accession>A0A368JIH2</accession>
<comment type="caution">
    <text evidence="1">The sequence shown here is derived from an EMBL/GenBank/DDBJ whole genome shotgun (WGS) entry which is preliminary data.</text>
</comment>
<protein>
    <submittedName>
        <fullName evidence="1">Uncharacterized protein</fullName>
    </submittedName>
</protein>
<organism evidence="1 2">
    <name type="scientific">Larkinella punicea</name>
    <dbReference type="NCBI Taxonomy" id="2315727"/>
    <lineage>
        <taxon>Bacteria</taxon>
        <taxon>Pseudomonadati</taxon>
        <taxon>Bacteroidota</taxon>
        <taxon>Cytophagia</taxon>
        <taxon>Cytophagales</taxon>
        <taxon>Spirosomataceae</taxon>
        <taxon>Larkinella</taxon>
    </lineage>
</organism>
<gene>
    <name evidence="1" type="ORF">DUE52_23875</name>
</gene>
<evidence type="ECO:0000313" key="1">
    <source>
        <dbReference type="EMBL" id="RCR67095.1"/>
    </source>
</evidence>
<dbReference type="AlphaFoldDB" id="A0A368JIH2"/>
<keyword evidence="2" id="KW-1185">Reference proteome</keyword>
<name>A0A368JIH2_9BACT</name>
<evidence type="ECO:0000313" key="2">
    <source>
        <dbReference type="Proteomes" id="UP000253383"/>
    </source>
</evidence>
<dbReference type="Proteomes" id="UP000253383">
    <property type="component" value="Unassembled WGS sequence"/>
</dbReference>
<dbReference type="EMBL" id="QOWE01000022">
    <property type="protein sequence ID" value="RCR67095.1"/>
    <property type="molecule type" value="Genomic_DNA"/>
</dbReference>
<proteinExistence type="predicted"/>
<sequence length="66" mass="7388">MTAPPDRKYLKKWPRAGGPVELSYAKNSFQEAARELGIDLDLLIILGTVEAGHYVGIEVEQVRVDY</sequence>
<reference evidence="1 2" key="1">
    <citation type="submission" date="2018-07" db="EMBL/GenBank/DDBJ databases">
        <title>Genome analysis of Larkinella rosea.</title>
        <authorList>
            <person name="Zhou Z."/>
            <person name="Wang G."/>
        </authorList>
    </citation>
    <scope>NUCLEOTIDE SEQUENCE [LARGE SCALE GENOMIC DNA]</scope>
    <source>
        <strain evidence="2">zzj9</strain>
    </source>
</reference>